<keyword evidence="2" id="KW-1185">Reference proteome</keyword>
<evidence type="ECO:0000313" key="2">
    <source>
        <dbReference type="Proteomes" id="UP000185490"/>
    </source>
</evidence>
<dbReference type="InterPro" id="IPR027417">
    <property type="entry name" value="P-loop_NTPase"/>
</dbReference>
<reference evidence="1 2" key="1">
    <citation type="submission" date="2014-02" db="EMBL/GenBank/DDBJ databases">
        <title>Diversity of Thermotogales isolates from hydrothermal vents.</title>
        <authorList>
            <person name="Haverkamp T.H.A."/>
            <person name="Lossouarn J."/>
            <person name="Geslin C."/>
            <person name="Nesbo C.L."/>
        </authorList>
    </citation>
    <scope>NUCLEOTIDE SEQUENCE [LARGE SCALE GENOMIC DNA]</scope>
    <source>
        <strain evidence="1 2">431</strain>
    </source>
</reference>
<evidence type="ECO:0008006" key="3">
    <source>
        <dbReference type="Google" id="ProtNLM"/>
    </source>
</evidence>
<proteinExistence type="predicted"/>
<evidence type="ECO:0000313" key="1">
    <source>
        <dbReference type="EMBL" id="APT74818.1"/>
    </source>
</evidence>
<dbReference type="SUPFAM" id="SSF52540">
    <property type="entry name" value="P-loop containing nucleoside triphosphate hydrolases"/>
    <property type="match status" value="1"/>
</dbReference>
<dbReference type="Proteomes" id="UP000185490">
    <property type="component" value="Chromosome"/>
</dbReference>
<organism evidence="1 2">
    <name type="scientific">Thermosipho melanesiensis</name>
    <dbReference type="NCBI Taxonomy" id="46541"/>
    <lineage>
        <taxon>Bacteria</taxon>
        <taxon>Thermotogati</taxon>
        <taxon>Thermotogota</taxon>
        <taxon>Thermotogae</taxon>
        <taxon>Thermotogales</taxon>
        <taxon>Fervidobacteriaceae</taxon>
        <taxon>Thermosipho</taxon>
    </lineage>
</organism>
<dbReference type="RefSeq" id="WP_049750426.1">
    <property type="nucleotide sequence ID" value="NZ_CP007389.1"/>
</dbReference>
<accession>A0ABM6GGT9</accession>
<name>A0ABM6GGT9_9BACT</name>
<dbReference type="EMBL" id="CP007389">
    <property type="protein sequence ID" value="APT74818.1"/>
    <property type="molecule type" value="Genomic_DNA"/>
</dbReference>
<sequence>MDIKTRQKIYELIEELVQKKKIVLFATHEIEELKKIDKIVILQKGRKIGELNVREHKEIETILLKYV</sequence>
<gene>
    <name evidence="1" type="ORF">BW47_02240</name>
</gene>
<protein>
    <recommendedName>
        <fullName evidence="3">ABC transporter related</fullName>
    </recommendedName>
</protein>
<dbReference type="CDD" id="cd00267">
    <property type="entry name" value="ABC_ATPase"/>
    <property type="match status" value="1"/>
</dbReference>
<dbReference type="Gene3D" id="3.40.50.300">
    <property type="entry name" value="P-loop containing nucleotide triphosphate hydrolases"/>
    <property type="match status" value="1"/>
</dbReference>